<protein>
    <submittedName>
        <fullName evidence="2">Uncharacterized protein</fullName>
    </submittedName>
</protein>
<evidence type="ECO:0000256" key="1">
    <source>
        <dbReference type="SAM" id="MobiDB-lite"/>
    </source>
</evidence>
<name>A0A6N2MJC9_SALVM</name>
<feature type="compositionally biased region" description="Polar residues" evidence="1">
    <location>
        <begin position="64"/>
        <end position="73"/>
    </location>
</feature>
<dbReference type="AlphaFoldDB" id="A0A6N2MJC9"/>
<reference evidence="2" key="1">
    <citation type="submission" date="2019-03" db="EMBL/GenBank/DDBJ databases">
        <authorList>
            <person name="Mank J."/>
            <person name="Almeida P."/>
        </authorList>
    </citation>
    <scope>NUCLEOTIDE SEQUENCE</scope>
    <source>
        <strain evidence="2">78183</strain>
    </source>
</reference>
<proteinExistence type="predicted"/>
<sequence>MDVKSVILGNLLLVVKAREEKEARRNLTPSSRERSEHELGDGHKNLKLSRGTEKSIEGKRSQKNLESSTSSDEGSLKSKEVNDADTH</sequence>
<evidence type="ECO:0000313" key="2">
    <source>
        <dbReference type="EMBL" id="VFU54409.1"/>
    </source>
</evidence>
<organism evidence="2">
    <name type="scientific">Salix viminalis</name>
    <name type="common">Common osier</name>
    <name type="synonym">Basket willow</name>
    <dbReference type="NCBI Taxonomy" id="40686"/>
    <lineage>
        <taxon>Eukaryota</taxon>
        <taxon>Viridiplantae</taxon>
        <taxon>Streptophyta</taxon>
        <taxon>Embryophyta</taxon>
        <taxon>Tracheophyta</taxon>
        <taxon>Spermatophyta</taxon>
        <taxon>Magnoliopsida</taxon>
        <taxon>eudicotyledons</taxon>
        <taxon>Gunneridae</taxon>
        <taxon>Pentapetalae</taxon>
        <taxon>rosids</taxon>
        <taxon>fabids</taxon>
        <taxon>Malpighiales</taxon>
        <taxon>Salicaceae</taxon>
        <taxon>Saliceae</taxon>
        <taxon>Salix</taxon>
    </lineage>
</organism>
<feature type="compositionally biased region" description="Basic and acidic residues" evidence="1">
    <location>
        <begin position="74"/>
        <end position="87"/>
    </location>
</feature>
<feature type="region of interest" description="Disordered" evidence="1">
    <location>
        <begin position="19"/>
        <end position="87"/>
    </location>
</feature>
<accession>A0A6N2MJC9</accession>
<feature type="compositionally biased region" description="Basic and acidic residues" evidence="1">
    <location>
        <begin position="19"/>
        <end position="60"/>
    </location>
</feature>
<gene>
    <name evidence="2" type="ORF">SVIM_LOCUS380019</name>
</gene>
<dbReference type="EMBL" id="CAADRP010001841">
    <property type="protein sequence ID" value="VFU54409.1"/>
    <property type="molecule type" value="Genomic_DNA"/>
</dbReference>